<sequence length="854" mass="95918">MALDEWGIRTELKPTMEVRRFLGKALEELQDSRTSGAESALLRLKLLTEAWSTDLALEQGKPVGSFPTAHSGGSIRQTLRSCFFSQGFYFQLLNQLKRSGAVDAELNKAAASLAQDVLTPAERDANNRSFFFAIAQALASRLFPNLPEAGTWNLYAEAVWSDWYDPGDCYEPGYVAHNIKQVIELGLILGKEAELRSDKAVAAFRRYREHISPSGLAVQPGDGGSQTAYVDALALMAEITGDGTFLWAAQQAFLAGGYGGYYNAEGGRLPAAESEQACRRKFEKLRALGIEPAMPPLAGGIQHMYPRTYRIADRLIMNASMEKGKPYAAFYLNDRAETLHHAHEDNRGDLYHYEVDGVMYLYRSGWHKWAGQANTFVVEDAAAEFPFCYSSGLQRNRWYKASSNMRMLRDYMGSERYEQLYASPESFRHTGAPVRGDASMKPLPHFFKDRQSPYGVFLSNPEGMAGKNEVLTIQDVTISVNTFIRGGEHRFPSSIPWYREYREAAPADGPVELLLTRIHVGGPKGLHHLINLETFPEGIEVVFYEDGKKGTPEERRTLSPEEISGLISIVHDERTGTKALKVVCPPGRIDLTWTRLDHTVHLTEEYQRIGFDYLYLSDVRAFLRTPIRIMVNGMTCRSLYTDHQQGGILRESVSQTQGQDSFGSMRYEGVYTHDSHWMRQTLLTEEGYLLVVDRFMPGPEADGMAGGPVWQLPRLDEQGLFWFDMTADAKRDRKLMVYFHPQRGRQYGVQFQPKLWQDKAYAVYDKALFEAGREETFVSVIVPHDADVSGVAVSGKSHFHSRLVGPGEESKGIVTGVRPDGTVTVRLVSSAEWNVVPIAMELQKDGGWRVIRES</sequence>
<evidence type="ECO:0008006" key="3">
    <source>
        <dbReference type="Google" id="ProtNLM"/>
    </source>
</evidence>
<proteinExistence type="predicted"/>
<name>A0ABM8VCV2_9BACL</name>
<evidence type="ECO:0000313" key="2">
    <source>
        <dbReference type="Proteomes" id="UP000730618"/>
    </source>
</evidence>
<evidence type="ECO:0000313" key="1">
    <source>
        <dbReference type="EMBL" id="CAG7625226.1"/>
    </source>
</evidence>
<protein>
    <recommendedName>
        <fullName evidence="3">Heparin-sulfate lyase N-terminal domain-containing protein</fullName>
    </recommendedName>
</protein>
<dbReference type="Proteomes" id="UP000730618">
    <property type="component" value="Unassembled WGS sequence"/>
</dbReference>
<dbReference type="EMBL" id="CAJVCE010000002">
    <property type="protein sequence ID" value="CAG7625226.1"/>
    <property type="molecule type" value="Genomic_DNA"/>
</dbReference>
<reference evidence="1 2" key="1">
    <citation type="submission" date="2021-06" db="EMBL/GenBank/DDBJ databases">
        <authorList>
            <person name="Criscuolo A."/>
        </authorList>
    </citation>
    <scope>NUCLEOTIDE SEQUENCE [LARGE SCALE GENOMIC DNA]</scope>
    <source>
        <strain evidence="2">CIP 111802</strain>
    </source>
</reference>
<accession>A0ABM8VCV2</accession>
<keyword evidence="2" id="KW-1185">Reference proteome</keyword>
<organism evidence="1 2">
    <name type="scientific">Paenibacillus allorhizosphaerae</name>
    <dbReference type="NCBI Taxonomy" id="2849866"/>
    <lineage>
        <taxon>Bacteria</taxon>
        <taxon>Bacillati</taxon>
        <taxon>Bacillota</taxon>
        <taxon>Bacilli</taxon>
        <taxon>Bacillales</taxon>
        <taxon>Paenibacillaceae</taxon>
        <taxon>Paenibacillus</taxon>
    </lineage>
</organism>
<gene>
    <name evidence="1" type="ORF">PAECIP111802_01147</name>
</gene>
<dbReference type="RefSeq" id="WP_218097471.1">
    <property type="nucleotide sequence ID" value="NZ_CAJVCE010000002.1"/>
</dbReference>
<comment type="caution">
    <text evidence="1">The sequence shown here is derived from an EMBL/GenBank/DDBJ whole genome shotgun (WGS) entry which is preliminary data.</text>
</comment>